<dbReference type="NCBIfam" id="NF000437">
    <property type="entry name" value="blaFIM"/>
    <property type="match status" value="1"/>
</dbReference>
<dbReference type="InterPro" id="IPR036866">
    <property type="entry name" value="RibonucZ/Hydroxyglut_hydro"/>
</dbReference>
<evidence type="ECO:0000256" key="10">
    <source>
        <dbReference type="ARBA" id="ARBA00022801"/>
    </source>
</evidence>
<dbReference type="PDBsum" id="6V3Q"/>
<sequence>MRPLPHSYLKSLVICLLTAFAALTPVVNSGVQAAQPKDVPVTFTAITQGVWMHTSMKHMENWGHVPSNGLIVEKGDFSILVDTAWDDPQTAQIIEWSKDTLKKPIRWAVFTHAHDDKMGGVAALRQQGIVTYAAADSNRMAPQNGLTPAEHDLIFDSEHSTSVLHPLVIFDPGPGHTRDNIVVGLPEQGIVFGGCLIRPSGSTSLGNTADADLAHWKTAVLAVAQRFAEAQQIIPSHGPMAGRELFELTAQLAEKASIPSTP</sequence>
<evidence type="ECO:0000256" key="11">
    <source>
        <dbReference type="ARBA" id="ARBA00022833"/>
    </source>
</evidence>
<dbReference type="EMBL" id="JX570731">
    <property type="protein sequence ID" value="AFV91534.1"/>
    <property type="molecule type" value="Genomic_DNA"/>
</dbReference>
<comment type="similarity">
    <text evidence="4">Belongs to the metallo-beta-lactamase superfamily. Class-B beta-lactamase family.</text>
</comment>
<proteinExistence type="evidence at protein level"/>
<comment type="catalytic activity">
    <reaction evidence="1">
        <text>a beta-lactam + H2O = a substituted beta-amino acid</text>
        <dbReference type="Rhea" id="RHEA:20401"/>
        <dbReference type="ChEBI" id="CHEBI:15377"/>
        <dbReference type="ChEBI" id="CHEBI:35627"/>
        <dbReference type="ChEBI" id="CHEBI:140347"/>
        <dbReference type="EC" id="3.5.2.6"/>
    </reaction>
</comment>
<dbReference type="CDD" id="cd16300">
    <property type="entry name" value="NDM_FIM-like_MBL-B1"/>
    <property type="match status" value="1"/>
</dbReference>
<dbReference type="Gene3D" id="3.60.15.10">
    <property type="entry name" value="Ribonuclease Z/Hydroxyacylglutathione hydrolase-like"/>
    <property type="match status" value="1"/>
</dbReference>
<dbReference type="AlphaFoldDB" id="K7SA42"/>
<reference evidence="15" key="1">
    <citation type="journal article" date="2013" name="Antimicrob. Agents Chemother.">
        <title>FIM-1, a New Acquired Metallo-?-Lactamase from a Pseudomonas aeruginosa Clinical Isolate from Italy.</title>
        <authorList>
            <person name="Pollini S."/>
            <person name="Maradei S."/>
            <person name="Pecile P."/>
            <person name="Olivo G."/>
            <person name="Luzzaro F."/>
            <person name="Docquier J.D."/>
            <person name="Rossolini G.M."/>
        </authorList>
    </citation>
    <scope>NUCLEOTIDE SEQUENCE</scope>
    <source>
        <strain evidence="15">FI-14/157</strain>
    </source>
</reference>
<evidence type="ECO:0000256" key="8">
    <source>
        <dbReference type="ARBA" id="ARBA00022729"/>
    </source>
</evidence>
<dbReference type="NCBIfam" id="NF012229">
    <property type="entry name" value="bla_class_B_core"/>
    <property type="match status" value="1"/>
</dbReference>
<keyword evidence="10" id="KW-0378">Hydrolase</keyword>
<dbReference type="NCBIfam" id="NF033088">
    <property type="entry name" value="bla_subclass_B1"/>
    <property type="match status" value="1"/>
</dbReference>
<evidence type="ECO:0000313" key="15">
    <source>
        <dbReference type="EMBL" id="AFV91534.1"/>
    </source>
</evidence>
<dbReference type="RefSeq" id="WP_052157330.1">
    <property type="nucleotide sequence ID" value="NG_049091.1"/>
</dbReference>
<dbReference type="InterPro" id="IPR058199">
    <property type="entry name" value="BlaB//VIM/IMP-1"/>
</dbReference>
<dbReference type="CARD" id="ARO:3004786">
    <property type="molecule name" value="FIM-1"/>
    <property type="mechanism identifier" value="ARO:0001004"/>
    <property type="mechanism name" value="antibiotic inactivation"/>
</dbReference>
<evidence type="ECO:0000256" key="1">
    <source>
        <dbReference type="ARBA" id="ARBA00001526"/>
    </source>
</evidence>
<feature type="binding site" evidence="16">
    <location>
        <position position="176"/>
    </location>
    <ligand>
        <name>Zn(2+)</name>
        <dbReference type="ChEBI" id="CHEBI:29105"/>
    </ligand>
</feature>
<dbReference type="PANTHER" id="PTHR42951:SF4">
    <property type="entry name" value="ACYL-COENZYME A THIOESTERASE MBLAC2"/>
    <property type="match status" value="1"/>
</dbReference>
<evidence type="ECO:0000256" key="4">
    <source>
        <dbReference type="ARBA" id="ARBA00005250"/>
    </source>
</evidence>
<dbReference type="SMR" id="K7SA42"/>
<feature type="chain" id="PRO_5003910385" description="beta-lactamase" evidence="13">
    <location>
        <begin position="22"/>
        <end position="262"/>
    </location>
</feature>
<dbReference type="Pfam" id="PF00753">
    <property type="entry name" value="Lactamase_B"/>
    <property type="match status" value="1"/>
</dbReference>
<feature type="domain" description="Metallo-beta-lactamase" evidence="14">
    <location>
        <begin position="66"/>
        <end position="237"/>
    </location>
</feature>
<evidence type="ECO:0000259" key="14">
    <source>
        <dbReference type="SMART" id="SM00849"/>
    </source>
</evidence>
<organism evidence="15">
    <name type="scientific">Pseudomonas aeruginosa</name>
    <dbReference type="NCBI Taxonomy" id="287"/>
    <lineage>
        <taxon>Bacteria</taxon>
        <taxon>Pseudomonadati</taxon>
        <taxon>Pseudomonadota</taxon>
        <taxon>Gammaproteobacteria</taxon>
        <taxon>Pseudomonadales</taxon>
        <taxon>Pseudomonadaceae</taxon>
        <taxon>Pseudomonas</taxon>
    </lineage>
</organism>
<keyword evidence="12" id="KW-0046">Antibiotic resistance</keyword>
<evidence type="ECO:0000256" key="3">
    <source>
        <dbReference type="ARBA" id="ARBA00004418"/>
    </source>
</evidence>
<dbReference type="SUPFAM" id="SSF56281">
    <property type="entry name" value="Metallo-hydrolase/oxidoreductase"/>
    <property type="match status" value="1"/>
</dbReference>
<name>K7SA42_PSEAI</name>
<evidence type="ECO:0007829" key="16">
    <source>
        <dbReference type="PDB" id="6V3Q"/>
    </source>
</evidence>
<evidence type="ECO:0000256" key="9">
    <source>
        <dbReference type="ARBA" id="ARBA00022764"/>
    </source>
</evidence>
<evidence type="ECO:0000256" key="6">
    <source>
        <dbReference type="ARBA" id="ARBA00012865"/>
    </source>
</evidence>
<dbReference type="InterPro" id="IPR001279">
    <property type="entry name" value="Metallo-B-lactamas"/>
</dbReference>
<keyword evidence="8 13" id="KW-0732">Signal</keyword>
<protein>
    <recommendedName>
        <fullName evidence="6">beta-lactamase</fullName>
        <ecNumber evidence="6">3.5.2.6</ecNumber>
    </recommendedName>
</protein>
<accession>K7SA42</accession>
<keyword evidence="9" id="KW-0574">Periplasm</keyword>
<keyword evidence="11 16" id="KW-0862">Zinc</keyword>
<keyword evidence="7 16" id="KW-0479">Metal-binding</keyword>
<dbReference type="SMART" id="SM00849">
    <property type="entry name" value="Lactamase_B"/>
    <property type="match status" value="1"/>
</dbReference>
<evidence type="ECO:0000256" key="2">
    <source>
        <dbReference type="ARBA" id="ARBA00001947"/>
    </source>
</evidence>
<evidence type="ECO:0000256" key="7">
    <source>
        <dbReference type="ARBA" id="ARBA00022723"/>
    </source>
</evidence>
<feature type="signal peptide" evidence="13">
    <location>
        <begin position="1"/>
        <end position="21"/>
    </location>
</feature>
<evidence type="ECO:0000256" key="12">
    <source>
        <dbReference type="ARBA" id="ARBA00023251"/>
    </source>
</evidence>
<comment type="cofactor">
    <cofactor evidence="2">
        <name>Zn(2+)</name>
        <dbReference type="ChEBI" id="CHEBI:29105"/>
    </cofactor>
</comment>
<gene>
    <name evidence="15" type="primary">blaFIM-1</name>
</gene>
<dbReference type="PANTHER" id="PTHR42951">
    <property type="entry name" value="METALLO-BETA-LACTAMASE DOMAIN-CONTAINING"/>
    <property type="match status" value="1"/>
</dbReference>
<reference evidence="16" key="2">
    <citation type="submission" date="2019-11" db="PDB data bank">
        <title>Crystal Structure of the Metallo-beta-Lactamase FIM-1 from Pseudomonas aeruginosa in the Mono-Zinc Form.</title>
        <authorList>
            <consortium name="Center for Structural Genomics of Infectious Diseases (CSGID)"/>
            <person name="Kim Y."/>
            <person name="Hatzos-Skintges C."/>
            <person name="Endres M."/>
            <person name="Joachimiak A."/>
        </authorList>
    </citation>
    <scope>X-RAY CRYSTALLOGRAPHY (2.40 ANGSTROMS) OF 35-261 IN COMPLEX WITH ZN(2+)</scope>
</reference>
<comment type="subcellular location">
    <subcellularLocation>
        <location evidence="3">Periplasm</location>
    </subcellularLocation>
</comment>
<dbReference type="GO" id="GO:0017001">
    <property type="term" value="P:antibiotic catabolic process"/>
    <property type="evidence" value="ECO:0007669"/>
    <property type="project" value="UniProtKB-ARBA"/>
</dbReference>
<feature type="binding site" evidence="16">
    <location>
        <position position="112"/>
    </location>
    <ligand>
        <name>Zn(2+)</name>
        <dbReference type="ChEBI" id="CHEBI:29105"/>
    </ligand>
</feature>
<feature type="binding site" evidence="16">
    <location>
        <position position="114"/>
    </location>
    <ligand>
        <name>Zn(2+)</name>
        <dbReference type="ChEBI" id="CHEBI:29105"/>
    </ligand>
</feature>
<evidence type="ECO:0000256" key="5">
    <source>
        <dbReference type="ARBA" id="ARBA00011245"/>
    </source>
</evidence>
<dbReference type="PDB" id="6V3Q">
    <property type="method" value="X-ray"/>
    <property type="resolution" value="2.40 A"/>
    <property type="chains" value="A/B=35-261"/>
</dbReference>
<keyword evidence="16" id="KW-0002">3D-structure</keyword>
<evidence type="ECO:0000256" key="13">
    <source>
        <dbReference type="SAM" id="SignalP"/>
    </source>
</evidence>
<dbReference type="EC" id="3.5.2.6" evidence="6"/>
<dbReference type="InterPro" id="IPR050855">
    <property type="entry name" value="NDM-1-like"/>
</dbReference>
<comment type="subunit">
    <text evidence="5">Monomer.</text>
</comment>
<dbReference type="GO" id="GO:0046872">
    <property type="term" value="F:metal ion binding"/>
    <property type="evidence" value="ECO:0007669"/>
    <property type="project" value="UniProtKB-KW"/>
</dbReference>